<organism evidence="2 3">
    <name type="scientific">Aureobasidium melanogenum</name>
    <name type="common">Aureobasidium pullulans var. melanogenum</name>
    <dbReference type="NCBI Taxonomy" id="46634"/>
    <lineage>
        <taxon>Eukaryota</taxon>
        <taxon>Fungi</taxon>
        <taxon>Dikarya</taxon>
        <taxon>Ascomycota</taxon>
        <taxon>Pezizomycotina</taxon>
        <taxon>Dothideomycetes</taxon>
        <taxon>Dothideomycetidae</taxon>
        <taxon>Dothideales</taxon>
        <taxon>Saccotheciaceae</taxon>
        <taxon>Aureobasidium</taxon>
    </lineage>
</organism>
<dbReference type="EMBL" id="JAHFXF010000232">
    <property type="protein sequence ID" value="KAG9692371.1"/>
    <property type="molecule type" value="Genomic_DNA"/>
</dbReference>
<dbReference type="OrthoDB" id="5086500at2759"/>
<gene>
    <name evidence="2" type="ORF">KCU76_g6746</name>
</gene>
<proteinExistence type="predicted"/>
<dbReference type="Gene3D" id="3.50.4.10">
    <property type="entry name" value="Hepatocyte Growth Factor"/>
    <property type="match status" value="1"/>
</dbReference>
<reference evidence="2" key="2">
    <citation type="submission" date="2021-08" db="EMBL/GenBank/DDBJ databases">
        <authorList>
            <person name="Gostincar C."/>
            <person name="Sun X."/>
            <person name="Song Z."/>
            <person name="Gunde-Cimerman N."/>
        </authorList>
    </citation>
    <scope>NUCLEOTIDE SEQUENCE</scope>
    <source>
        <strain evidence="2">EXF-9911</strain>
    </source>
</reference>
<evidence type="ECO:0008006" key="4">
    <source>
        <dbReference type="Google" id="ProtNLM"/>
    </source>
</evidence>
<evidence type="ECO:0000256" key="1">
    <source>
        <dbReference type="SAM" id="SignalP"/>
    </source>
</evidence>
<feature type="non-terminal residue" evidence="2">
    <location>
        <position position="1"/>
    </location>
</feature>
<keyword evidence="1" id="KW-0732">Signal</keyword>
<evidence type="ECO:0000313" key="3">
    <source>
        <dbReference type="Proteomes" id="UP000779574"/>
    </source>
</evidence>
<sequence length="318" mass="33144">MAITNFLLLLPILSTLVAAGPSGFGHAFSSGPTADGNWIRVANSTLVVPAPPLPQKGLLSLWVGMGTSNGDLIQALVESYNDDIDTGCGVLDGDWCAWSSTLVAAGQQGGQQVVAKVGDEVTMSYMYNNDTGNYDQYVLINGKLVSNFSTSSGYALGWGTAEECNQAAPAYPCGLTPTQSWINTVLVLDSPQANYSDTFGSYGASGTLTSSDGGKTWTSENITIGAWDYTPVCPDDDGYQLTTLDNSVFNITCSANYTGGELGTQKLGSIQDCVIACDENANCFFAVWDGTNCGLKSSVAEKVAESGLIAGALVTKGC</sequence>
<protein>
    <recommendedName>
        <fullName evidence="4">Apple domain-containing protein</fullName>
    </recommendedName>
</protein>
<feature type="chain" id="PRO_5040293771" description="Apple domain-containing protein" evidence="1">
    <location>
        <begin position="20"/>
        <end position="318"/>
    </location>
</feature>
<comment type="caution">
    <text evidence="2">The sequence shown here is derived from an EMBL/GenBank/DDBJ whole genome shotgun (WGS) entry which is preliminary data.</text>
</comment>
<reference evidence="2" key="1">
    <citation type="journal article" date="2021" name="J Fungi (Basel)">
        <title>Virulence traits and population genomics of the black yeast Aureobasidium melanogenum.</title>
        <authorList>
            <person name="Cernosa A."/>
            <person name="Sun X."/>
            <person name="Gostincar C."/>
            <person name="Fang C."/>
            <person name="Gunde-Cimerman N."/>
            <person name="Song Z."/>
        </authorList>
    </citation>
    <scope>NUCLEOTIDE SEQUENCE</scope>
    <source>
        <strain evidence="2">EXF-9911</strain>
    </source>
</reference>
<accession>A0A9P8EKZ7</accession>
<name>A0A9P8EKZ7_AURME</name>
<feature type="signal peptide" evidence="1">
    <location>
        <begin position="1"/>
        <end position="19"/>
    </location>
</feature>
<evidence type="ECO:0000313" key="2">
    <source>
        <dbReference type="EMBL" id="KAG9692371.1"/>
    </source>
</evidence>
<dbReference type="AlphaFoldDB" id="A0A9P8EKZ7"/>
<dbReference type="Proteomes" id="UP000779574">
    <property type="component" value="Unassembled WGS sequence"/>
</dbReference>